<dbReference type="Proteomes" id="UP000325187">
    <property type="component" value="Unassembled WGS sequence"/>
</dbReference>
<feature type="transmembrane region" description="Helical" evidence="1">
    <location>
        <begin position="108"/>
        <end position="129"/>
    </location>
</feature>
<dbReference type="AlphaFoldDB" id="A0A5A7MWQ5"/>
<keyword evidence="5" id="KW-1185">Reference proteome</keyword>
<evidence type="ECO:0008006" key="6">
    <source>
        <dbReference type="Google" id="ProtNLM"/>
    </source>
</evidence>
<dbReference type="EMBL" id="BKCM01000001">
    <property type="protein sequence ID" value="GEQ99498.1"/>
    <property type="molecule type" value="Genomic_DNA"/>
</dbReference>
<keyword evidence="1" id="KW-0812">Transmembrane</keyword>
<evidence type="ECO:0000313" key="2">
    <source>
        <dbReference type="EMBL" id="GEQ97165.1"/>
    </source>
</evidence>
<dbReference type="Proteomes" id="UP000322084">
    <property type="component" value="Unassembled WGS sequence"/>
</dbReference>
<keyword evidence="1" id="KW-0472">Membrane</keyword>
<evidence type="ECO:0000313" key="5">
    <source>
        <dbReference type="Proteomes" id="UP000325187"/>
    </source>
</evidence>
<evidence type="ECO:0000256" key="1">
    <source>
        <dbReference type="SAM" id="Phobius"/>
    </source>
</evidence>
<reference evidence="4 5" key="1">
    <citation type="submission" date="2019-09" db="EMBL/GenBank/DDBJ databases">
        <title>NBRP : Genome information of microbial organism related human and environment.</title>
        <authorList>
            <person name="Hattori M."/>
            <person name="Oshima K."/>
            <person name="Inaba H."/>
            <person name="Suda W."/>
            <person name="Sakamoto M."/>
            <person name="Iino T."/>
            <person name="Kitahara M."/>
            <person name="Oshida Y."/>
            <person name="Iida T."/>
            <person name="Kudo T."/>
            <person name="Itoh T."/>
            <person name="Ohkuma M."/>
        </authorList>
    </citation>
    <scope>NUCLEOTIDE SEQUENCE [LARGE SCALE GENOMIC DNA]</scope>
    <source>
        <strain evidence="2 4">Hi-2</strain>
        <strain evidence="3 5">Mie-1</strain>
    </source>
</reference>
<gene>
    <name evidence="2" type="ORF">JCM17844_08020</name>
    <name evidence="3" type="ORF">JCM17845_01220</name>
</gene>
<feature type="transmembrane region" description="Helical" evidence="1">
    <location>
        <begin position="49"/>
        <end position="69"/>
    </location>
</feature>
<comment type="caution">
    <text evidence="3">The sequence shown here is derived from an EMBL/GenBank/DDBJ whole genome shotgun (WGS) entry which is preliminary data.</text>
</comment>
<evidence type="ECO:0000313" key="3">
    <source>
        <dbReference type="EMBL" id="GEQ99498.1"/>
    </source>
</evidence>
<feature type="transmembrane region" description="Helical" evidence="1">
    <location>
        <begin position="6"/>
        <end position="28"/>
    </location>
</feature>
<accession>A0A5A7MQD2</accession>
<dbReference type="Pfam" id="PF08570">
    <property type="entry name" value="DUF1761"/>
    <property type="match status" value="1"/>
</dbReference>
<sequence>MEIDYLAVFLAALSGFILGGLWYSPILFGKAWQKEVGLSDEQIQSGNMAKVFGISFLLSLLAAFVFHMFLGPDIDMATGALYGLLAGVAWVGSSFGINYLFEQKSLRLFGINAGYHSLQFMLIGLVLGAV</sequence>
<dbReference type="EMBL" id="BKCL01000002">
    <property type="protein sequence ID" value="GEQ97165.1"/>
    <property type="molecule type" value="Genomic_DNA"/>
</dbReference>
<keyword evidence="1" id="KW-1133">Transmembrane helix</keyword>
<dbReference type="RefSeq" id="WP_149999717.1">
    <property type="nucleotide sequence ID" value="NZ_BKCL01000002.1"/>
</dbReference>
<protein>
    <recommendedName>
        <fullName evidence="6">DUF1761 domain-containing protein</fullName>
    </recommendedName>
</protein>
<feature type="transmembrane region" description="Helical" evidence="1">
    <location>
        <begin position="81"/>
        <end position="101"/>
    </location>
</feature>
<accession>A0A5A7MWQ5</accession>
<dbReference type="InterPro" id="IPR013879">
    <property type="entry name" value="DUF1761"/>
</dbReference>
<evidence type="ECO:0000313" key="4">
    <source>
        <dbReference type="Proteomes" id="UP000322084"/>
    </source>
</evidence>
<organism evidence="3 5">
    <name type="scientific">Iodidimonas gelatinilytica</name>
    <dbReference type="NCBI Taxonomy" id="1236966"/>
    <lineage>
        <taxon>Bacteria</taxon>
        <taxon>Pseudomonadati</taxon>
        <taxon>Pseudomonadota</taxon>
        <taxon>Alphaproteobacteria</taxon>
        <taxon>Iodidimonadales</taxon>
        <taxon>Iodidimonadaceae</taxon>
        <taxon>Iodidimonas</taxon>
    </lineage>
</organism>
<proteinExistence type="predicted"/>
<name>A0A5A7MWQ5_9PROT</name>